<dbReference type="OrthoDB" id="2507795at2759"/>
<protein>
    <submittedName>
        <fullName evidence="2">Uncharacterized protein</fullName>
    </submittedName>
</protein>
<feature type="region of interest" description="Disordered" evidence="1">
    <location>
        <begin position="555"/>
        <end position="617"/>
    </location>
</feature>
<organism evidence="2 3">
    <name type="scientific">Ganoderma sinense ZZ0214-1</name>
    <dbReference type="NCBI Taxonomy" id="1077348"/>
    <lineage>
        <taxon>Eukaryota</taxon>
        <taxon>Fungi</taxon>
        <taxon>Dikarya</taxon>
        <taxon>Basidiomycota</taxon>
        <taxon>Agaricomycotina</taxon>
        <taxon>Agaricomycetes</taxon>
        <taxon>Polyporales</taxon>
        <taxon>Polyporaceae</taxon>
        <taxon>Ganoderma</taxon>
    </lineage>
</organism>
<dbReference type="Proteomes" id="UP000230002">
    <property type="component" value="Unassembled WGS sequence"/>
</dbReference>
<feature type="region of interest" description="Disordered" evidence="1">
    <location>
        <begin position="675"/>
        <end position="741"/>
    </location>
</feature>
<evidence type="ECO:0000256" key="1">
    <source>
        <dbReference type="SAM" id="MobiDB-lite"/>
    </source>
</evidence>
<feature type="compositionally biased region" description="Acidic residues" evidence="1">
    <location>
        <begin position="555"/>
        <end position="578"/>
    </location>
</feature>
<feature type="region of interest" description="Disordered" evidence="1">
    <location>
        <begin position="507"/>
        <end position="540"/>
    </location>
</feature>
<feature type="region of interest" description="Disordered" evidence="1">
    <location>
        <begin position="221"/>
        <end position="242"/>
    </location>
</feature>
<dbReference type="STRING" id="1077348.A0A2G8RQQ6"/>
<feature type="compositionally biased region" description="Basic and acidic residues" evidence="1">
    <location>
        <begin position="579"/>
        <end position="599"/>
    </location>
</feature>
<feature type="compositionally biased region" description="Acidic residues" evidence="1">
    <location>
        <begin position="777"/>
        <end position="786"/>
    </location>
</feature>
<gene>
    <name evidence="2" type="ORF">GSI_13588</name>
</gene>
<sequence length="801" mass="87416">MTSTMTEAFDTHMTDPGDIDISMYTGTAATDSWLPVEASMSDDAYAADAATFHYNQGAIEIEMGDDDEPITEYEMADEGQAYDGLEIQDIEVYDISQVPSPLPADDHDIIATTQSHVEDAEVMNIPSSEDPAPEPTLELHTTAPEVPVISEEVVVGDSIVPADLTDSSVVVNYDSTVYQPDPTSAAGSHLAEAVLAPLDDGVPQAELPSRTSGHFKLAEATRREDLSSGQTVESHSQPPEFAQHENHATQDLVGAEDHLHANLLDESAAAVGQDENDPHEISDGVYIDPPPAVLLSLPPSAEFGECCLFNLPPSSARQSPSSSAQPDTGDTPRLLLQERPTLYYEPLSAVFAALRQEEGIQRMHGFAEAELVLDAYDLQLSIPEDNIYTHEVTLHELNVIHDGSDLGGPLRLRLKVFAPRFVARYNMLRDQISRLNFAEDGERHPDVAPPEHYEPEYVEHDVHQADEGGEQGHYEDDTTQEPRFQFDEEHTGGVALEVVEAVTAANVARGQEEGETHKDTDDKRVERLPGDHVGSGGGVVTGVDPAFQAAQLEAAEEEVAEEDADADGEYDESETFDADEVHEHTTIEEGGDYTEHAEFPDDEDEFGEDLPEEVGGETKDAAYPHVGAVDDTPELPQDENDFEREVPVGVVGRHGEQQFDDTGLHTNPYTNAYAQSNSVEVPETGVEDPLRPTSETFTEEDVLNNLETDNVGHEETTILTEDAEDNGFGDNWDEADTLSSHENAHIEEHAEALSRKSSTTTLASGISKRAYEEVDLDDFDDGDDFFDTASSSPSAKRLRTE</sequence>
<feature type="compositionally biased region" description="Basic and acidic residues" evidence="1">
    <location>
        <begin position="510"/>
        <end position="530"/>
    </location>
</feature>
<keyword evidence="3" id="KW-1185">Reference proteome</keyword>
<reference evidence="2 3" key="1">
    <citation type="journal article" date="2015" name="Sci. Rep.">
        <title>Chromosome-level genome map provides insights into diverse defense mechanisms in the medicinal fungus Ganoderma sinense.</title>
        <authorList>
            <person name="Zhu Y."/>
            <person name="Xu J."/>
            <person name="Sun C."/>
            <person name="Zhou S."/>
            <person name="Xu H."/>
            <person name="Nelson D.R."/>
            <person name="Qian J."/>
            <person name="Song J."/>
            <person name="Luo H."/>
            <person name="Xiang L."/>
            <person name="Li Y."/>
            <person name="Xu Z."/>
            <person name="Ji A."/>
            <person name="Wang L."/>
            <person name="Lu S."/>
            <person name="Hayward A."/>
            <person name="Sun W."/>
            <person name="Li X."/>
            <person name="Schwartz D.C."/>
            <person name="Wang Y."/>
            <person name="Chen S."/>
        </authorList>
    </citation>
    <scope>NUCLEOTIDE SEQUENCE [LARGE SCALE GENOMIC DNA]</scope>
    <source>
        <strain evidence="2 3">ZZ0214-1</strain>
    </source>
</reference>
<dbReference type="AlphaFoldDB" id="A0A2G8RQQ6"/>
<dbReference type="EMBL" id="AYKW01000067">
    <property type="protein sequence ID" value="PIL23837.1"/>
    <property type="molecule type" value="Genomic_DNA"/>
</dbReference>
<evidence type="ECO:0000313" key="2">
    <source>
        <dbReference type="EMBL" id="PIL23837.1"/>
    </source>
</evidence>
<name>A0A2G8RQQ6_9APHY</name>
<proteinExistence type="predicted"/>
<dbReference type="Pfam" id="PF10336">
    <property type="entry name" value="DUF2420"/>
    <property type="match status" value="1"/>
</dbReference>
<feature type="compositionally biased region" description="Acidic residues" evidence="1">
    <location>
        <begin position="600"/>
        <end position="615"/>
    </location>
</feature>
<evidence type="ECO:0000313" key="3">
    <source>
        <dbReference type="Proteomes" id="UP000230002"/>
    </source>
</evidence>
<feature type="compositionally biased region" description="Acidic residues" evidence="1">
    <location>
        <begin position="721"/>
        <end position="736"/>
    </location>
</feature>
<feature type="region of interest" description="Disordered" evidence="1">
    <location>
        <begin position="777"/>
        <end position="801"/>
    </location>
</feature>
<accession>A0A2G8RQQ6</accession>
<dbReference type="InterPro" id="IPR018822">
    <property type="entry name" value="UPF0646"/>
</dbReference>
<feature type="compositionally biased region" description="Polar residues" evidence="1">
    <location>
        <begin position="227"/>
        <end position="237"/>
    </location>
</feature>
<comment type="caution">
    <text evidence="2">The sequence shown here is derived from an EMBL/GenBank/DDBJ whole genome shotgun (WGS) entry which is preliminary data.</text>
</comment>